<sequence>MGLGRMFIHKLNRIDFMIRLKATGNPSLFAERIGVSETTLFEYLAFMKELGAPIRYERARKSYYYACEGSFCVKFLEKEAEKCFEIDKDS</sequence>
<evidence type="ECO:0000313" key="1">
    <source>
        <dbReference type="EMBL" id="SDW61768.1"/>
    </source>
</evidence>
<dbReference type="Proteomes" id="UP000198711">
    <property type="component" value="Unassembled WGS sequence"/>
</dbReference>
<reference evidence="1 2" key="1">
    <citation type="submission" date="2016-10" db="EMBL/GenBank/DDBJ databases">
        <authorList>
            <person name="Varghese N."/>
            <person name="Submissions S."/>
        </authorList>
    </citation>
    <scope>NUCLEOTIDE SEQUENCE [LARGE SCALE GENOMIC DNA]</scope>
    <source>
        <strain evidence="1 2">DSM 25353</strain>
    </source>
</reference>
<accession>A0A8X8LDR0</accession>
<protein>
    <recommendedName>
        <fullName evidence="3">HTH domain-containing protein</fullName>
    </recommendedName>
</protein>
<evidence type="ECO:0000313" key="2">
    <source>
        <dbReference type="Proteomes" id="UP000198711"/>
    </source>
</evidence>
<gene>
    <name evidence="1" type="ORF">SAMN05444410_104115</name>
</gene>
<dbReference type="RefSeq" id="WP_092723121.1">
    <property type="nucleotide sequence ID" value="NZ_FNNO01000004.1"/>
</dbReference>
<comment type="caution">
    <text evidence="1">The sequence shown here is derived from an EMBL/GenBank/DDBJ whole genome shotgun (WGS) entry which is preliminary data.</text>
</comment>
<dbReference type="EMBL" id="FNNO01000004">
    <property type="protein sequence ID" value="SDW61768.1"/>
    <property type="molecule type" value="Genomic_DNA"/>
</dbReference>
<evidence type="ECO:0008006" key="3">
    <source>
        <dbReference type="Google" id="ProtNLM"/>
    </source>
</evidence>
<organism evidence="1 2">
    <name type="scientific">Hydrobacter penzbergensis</name>
    <dbReference type="NCBI Taxonomy" id="1235997"/>
    <lineage>
        <taxon>Bacteria</taxon>
        <taxon>Pseudomonadati</taxon>
        <taxon>Bacteroidota</taxon>
        <taxon>Chitinophagia</taxon>
        <taxon>Chitinophagales</taxon>
        <taxon>Chitinophagaceae</taxon>
        <taxon>Hydrobacter</taxon>
    </lineage>
</organism>
<name>A0A8X8LDR0_9BACT</name>
<dbReference type="AlphaFoldDB" id="A0A8X8LDR0"/>
<proteinExistence type="predicted"/>
<keyword evidence="2" id="KW-1185">Reference proteome</keyword>